<feature type="transmembrane region" description="Helical" evidence="6">
    <location>
        <begin position="6"/>
        <end position="26"/>
    </location>
</feature>
<accession>A0AAU7DFK9</accession>
<evidence type="ECO:0000256" key="3">
    <source>
        <dbReference type="ARBA" id="ARBA00022748"/>
    </source>
</evidence>
<dbReference type="PANTHER" id="PTHR30071:SF1">
    <property type="entry name" value="CYTOCHROME B_B6 PROTEIN-RELATED"/>
    <property type="match status" value="1"/>
</dbReference>
<dbReference type="RefSeq" id="WP_348261284.1">
    <property type="nucleotide sequence ID" value="NZ_CP121196.1"/>
</dbReference>
<feature type="transmembrane region" description="Helical" evidence="6">
    <location>
        <begin position="222"/>
        <end position="238"/>
    </location>
</feature>
<keyword evidence="3" id="KW-0201">Cytochrome c-type biogenesis</keyword>
<keyword evidence="5 6" id="KW-0472">Membrane</keyword>
<dbReference type="GO" id="GO:0017004">
    <property type="term" value="P:cytochrome complex assembly"/>
    <property type="evidence" value="ECO:0007669"/>
    <property type="project" value="UniProtKB-KW"/>
</dbReference>
<evidence type="ECO:0000256" key="4">
    <source>
        <dbReference type="ARBA" id="ARBA00022989"/>
    </source>
</evidence>
<protein>
    <submittedName>
        <fullName evidence="8">Cytochrome c biogenesis protein CcsA</fullName>
    </submittedName>
</protein>
<dbReference type="GO" id="GO:0005886">
    <property type="term" value="C:plasma membrane"/>
    <property type="evidence" value="ECO:0007669"/>
    <property type="project" value="TreeGrafter"/>
</dbReference>
<sequence length="278" mass="30891">MHLLWLRVATVLYFAASYAIFPAVLYKSERARRWCVHLGGMAFFFHFVSAVEMLVQAHRWVPVGAREAESLLGFAVAGLFFLAWWIYDAISLGVFALPITFFLVFVPSLGLKGYSFPSEGVRTSWLIAHITALLAAYAALGFSLLASLLYLVQERRLKAKPKSPDNSWWIPLDWLPPLDTLERIAHAMLLFGFPCMTVGLILGAVLVQETSLGAAYYGDPKVVASYAMWGLYVLLLYLRQTAGLRGRKAAYLSGAVLIVMLCVWAANTVSHVHRFGAP</sequence>
<keyword evidence="4 6" id="KW-1133">Transmembrane helix</keyword>
<feature type="transmembrane region" description="Helical" evidence="6">
    <location>
        <begin position="38"/>
        <end position="58"/>
    </location>
</feature>
<gene>
    <name evidence="8" type="primary">ccsA</name>
    <name evidence="8" type="ORF">P8935_15925</name>
</gene>
<name>A0AAU7DFK9_9BACT</name>
<organism evidence="8">
    <name type="scientific">Telmatobacter sp. DSM 110680</name>
    <dbReference type="NCBI Taxonomy" id="3036704"/>
    <lineage>
        <taxon>Bacteria</taxon>
        <taxon>Pseudomonadati</taxon>
        <taxon>Acidobacteriota</taxon>
        <taxon>Terriglobia</taxon>
        <taxon>Terriglobales</taxon>
        <taxon>Acidobacteriaceae</taxon>
        <taxon>Telmatobacter</taxon>
    </lineage>
</organism>
<dbReference type="GO" id="GO:0020037">
    <property type="term" value="F:heme binding"/>
    <property type="evidence" value="ECO:0007669"/>
    <property type="project" value="InterPro"/>
</dbReference>
<comment type="subcellular location">
    <subcellularLocation>
        <location evidence="1">Membrane</location>
        <topology evidence="1">Multi-pass membrane protein</topology>
    </subcellularLocation>
</comment>
<dbReference type="EMBL" id="CP121196">
    <property type="protein sequence ID" value="XBH16053.1"/>
    <property type="molecule type" value="Genomic_DNA"/>
</dbReference>
<evidence type="ECO:0000256" key="2">
    <source>
        <dbReference type="ARBA" id="ARBA00022692"/>
    </source>
</evidence>
<dbReference type="AlphaFoldDB" id="A0AAU7DFK9"/>
<feature type="transmembrane region" description="Helical" evidence="6">
    <location>
        <begin position="94"/>
        <end position="114"/>
    </location>
</feature>
<evidence type="ECO:0000256" key="5">
    <source>
        <dbReference type="ARBA" id="ARBA00023136"/>
    </source>
</evidence>
<evidence type="ECO:0000256" key="1">
    <source>
        <dbReference type="ARBA" id="ARBA00004141"/>
    </source>
</evidence>
<dbReference type="InterPro" id="IPR002541">
    <property type="entry name" value="Cyt_c_assembly"/>
</dbReference>
<keyword evidence="2 6" id="KW-0812">Transmembrane</keyword>
<evidence type="ECO:0000259" key="7">
    <source>
        <dbReference type="Pfam" id="PF01578"/>
    </source>
</evidence>
<dbReference type="Pfam" id="PF01578">
    <property type="entry name" value="Cytochrom_C_asm"/>
    <property type="match status" value="1"/>
</dbReference>
<dbReference type="InterPro" id="IPR045062">
    <property type="entry name" value="Cyt_c_biogenesis_CcsA/CcmC"/>
</dbReference>
<feature type="transmembrane region" description="Helical" evidence="6">
    <location>
        <begin position="126"/>
        <end position="152"/>
    </location>
</feature>
<evidence type="ECO:0000313" key="8">
    <source>
        <dbReference type="EMBL" id="XBH16053.1"/>
    </source>
</evidence>
<feature type="transmembrane region" description="Helical" evidence="6">
    <location>
        <begin position="187"/>
        <end position="207"/>
    </location>
</feature>
<feature type="transmembrane region" description="Helical" evidence="6">
    <location>
        <begin position="250"/>
        <end position="269"/>
    </location>
</feature>
<reference evidence="8" key="1">
    <citation type="submission" date="2023-03" db="EMBL/GenBank/DDBJ databases">
        <title>Edaphobacter sp.</title>
        <authorList>
            <person name="Huber K.J."/>
            <person name="Papendorf J."/>
            <person name="Pilke C."/>
            <person name="Bunk B."/>
            <person name="Sproeer C."/>
            <person name="Pester M."/>
        </authorList>
    </citation>
    <scope>NUCLEOTIDE SEQUENCE</scope>
    <source>
        <strain evidence="8">DSM 110680</strain>
    </source>
</reference>
<feature type="domain" description="Cytochrome c assembly protein" evidence="7">
    <location>
        <begin position="41"/>
        <end position="270"/>
    </location>
</feature>
<feature type="transmembrane region" description="Helical" evidence="6">
    <location>
        <begin position="70"/>
        <end position="87"/>
    </location>
</feature>
<dbReference type="PANTHER" id="PTHR30071">
    <property type="entry name" value="HEME EXPORTER PROTEIN C"/>
    <property type="match status" value="1"/>
</dbReference>
<proteinExistence type="predicted"/>
<evidence type="ECO:0000256" key="6">
    <source>
        <dbReference type="SAM" id="Phobius"/>
    </source>
</evidence>